<name>A0A9Q5ZEG0_NOSLI</name>
<comment type="caution">
    <text evidence="1">The sequence shown here is derived from an EMBL/GenBank/DDBJ whole genome shotgun (WGS) entry which is preliminary data.</text>
</comment>
<organism evidence="1 2">
    <name type="scientific">Nostoc linckia z8</name>
    <dbReference type="NCBI Taxonomy" id="1628746"/>
    <lineage>
        <taxon>Bacteria</taxon>
        <taxon>Bacillati</taxon>
        <taxon>Cyanobacteriota</taxon>
        <taxon>Cyanophyceae</taxon>
        <taxon>Nostocales</taxon>
        <taxon>Nostocaceae</taxon>
        <taxon>Nostoc</taxon>
    </lineage>
</organism>
<dbReference type="EMBL" id="LAHD01000017">
    <property type="protein sequence ID" value="PHK05242.1"/>
    <property type="molecule type" value="Genomic_DNA"/>
</dbReference>
<proteinExistence type="predicted"/>
<reference evidence="1 2" key="1">
    <citation type="submission" date="2015-02" db="EMBL/GenBank/DDBJ databases">
        <title>Nostoc linckia genome annotation.</title>
        <authorList>
            <person name="Zhou Z."/>
        </authorList>
    </citation>
    <scope>NUCLEOTIDE SEQUENCE [LARGE SCALE GENOMIC DNA]</scope>
    <source>
        <strain evidence="2">z8</strain>
    </source>
</reference>
<dbReference type="InterPro" id="IPR006311">
    <property type="entry name" value="TAT_signal"/>
</dbReference>
<dbReference type="GeneID" id="57095721"/>
<dbReference type="Proteomes" id="UP000222310">
    <property type="component" value="Unassembled WGS sequence"/>
</dbReference>
<dbReference type="AlphaFoldDB" id="A0A9Q5ZEG0"/>
<evidence type="ECO:0000313" key="2">
    <source>
        <dbReference type="Proteomes" id="UP000222310"/>
    </source>
</evidence>
<gene>
    <name evidence="1" type="ORF">VF08_08620</name>
</gene>
<dbReference type="PROSITE" id="PS51318">
    <property type="entry name" value="TAT"/>
    <property type="match status" value="1"/>
</dbReference>
<protein>
    <submittedName>
        <fullName evidence="1">Uncharacterized protein</fullName>
    </submittedName>
</protein>
<evidence type="ECO:0000313" key="1">
    <source>
        <dbReference type="EMBL" id="PHK05242.1"/>
    </source>
</evidence>
<accession>A0A9Q5ZEG0</accession>
<dbReference type="RefSeq" id="WP_099069544.1">
    <property type="nucleotide sequence ID" value="NZ_LAHD01000017.1"/>
</dbReference>
<sequence length="320" mass="35022">MPSLKRRQFGQLAAASLTSTVVAGLSNKAVAQKIQLKQEILYGVKPLATPNNENREDQTPSIELSTAEFATGKVLSRLNRLSLFVDNPLSVPKKARAFYVAQSNRVTKAVALKDGSLVISTVSSTRNGFFNHLLFTVGNAAVPVFRAKKVLGFKRSNQTVESLLSLPNNRLLCLVGTEGVPPFSFRTIDFTTGKVLDRDDLDLPPLPLNHRFSNLCQDAKGNIFATEIGSEGIPILISINLQEKALVTGKVIIKRLAPLKFEGRPLGNDLKDLGFSRSGELYALAADTNRKNTALFTVDVKSGRMGRIKNFESEKFTFTL</sequence>